<feature type="chain" id="PRO_5046730939" description="Outer membrane protein beta-barrel domain-containing protein" evidence="2">
    <location>
        <begin position="19"/>
        <end position="204"/>
    </location>
</feature>
<evidence type="ECO:0000256" key="1">
    <source>
        <dbReference type="ARBA" id="ARBA00022729"/>
    </source>
</evidence>
<feature type="signal peptide" evidence="2">
    <location>
        <begin position="1"/>
        <end position="18"/>
    </location>
</feature>
<dbReference type="InterPro" id="IPR027385">
    <property type="entry name" value="Beta-barrel_OMP"/>
</dbReference>
<dbReference type="InterPro" id="IPR011250">
    <property type="entry name" value="OMP/PagP_B-barrel"/>
</dbReference>
<evidence type="ECO:0000256" key="2">
    <source>
        <dbReference type="SAM" id="SignalP"/>
    </source>
</evidence>
<reference evidence="5" key="1">
    <citation type="journal article" date="2023" name="Int. J. Syst. Evol. Microbiol.">
        <title>Mesoterricola silvestris gen. nov., sp. nov., Mesoterricola sediminis sp. nov., Geothrix oryzae sp. nov., Geothrix edaphica sp. nov., Geothrix rubra sp. nov., and Geothrix limicola sp. nov., six novel members of Acidobacteriota isolated from soils.</title>
        <authorList>
            <person name="Itoh H."/>
            <person name="Sugisawa Y."/>
            <person name="Mise K."/>
            <person name="Xu Z."/>
            <person name="Kuniyasu M."/>
            <person name="Ushijima N."/>
            <person name="Kawano K."/>
            <person name="Kobayashi E."/>
            <person name="Shiratori Y."/>
            <person name="Masuda Y."/>
            <person name="Senoo K."/>
        </authorList>
    </citation>
    <scope>NUCLEOTIDE SEQUENCE [LARGE SCALE GENOMIC DNA]</scope>
    <source>
        <strain evidence="5">Red222</strain>
    </source>
</reference>
<keyword evidence="1 2" id="KW-0732">Signal</keyword>
<name>A0ABN6UVN2_9BACT</name>
<dbReference type="Proteomes" id="UP001242010">
    <property type="component" value="Chromosome"/>
</dbReference>
<dbReference type="EMBL" id="AP027079">
    <property type="protein sequence ID" value="BDU68829.1"/>
    <property type="molecule type" value="Genomic_DNA"/>
</dbReference>
<accession>A0ABN6UVN2</accession>
<evidence type="ECO:0000313" key="4">
    <source>
        <dbReference type="EMBL" id="BDU68829.1"/>
    </source>
</evidence>
<evidence type="ECO:0000313" key="5">
    <source>
        <dbReference type="Proteomes" id="UP001242010"/>
    </source>
</evidence>
<dbReference type="RefSeq" id="WP_286355465.1">
    <property type="nucleotide sequence ID" value="NZ_AP027079.1"/>
</dbReference>
<feature type="domain" description="Outer membrane protein beta-barrel" evidence="3">
    <location>
        <begin position="6"/>
        <end position="183"/>
    </location>
</feature>
<dbReference type="Pfam" id="PF13505">
    <property type="entry name" value="OMP_b-brl"/>
    <property type="match status" value="1"/>
</dbReference>
<keyword evidence="5" id="KW-1185">Reference proteome</keyword>
<dbReference type="SUPFAM" id="SSF56925">
    <property type="entry name" value="OMPA-like"/>
    <property type="match status" value="1"/>
</dbReference>
<proteinExistence type="predicted"/>
<evidence type="ECO:0000259" key="3">
    <source>
        <dbReference type="Pfam" id="PF13505"/>
    </source>
</evidence>
<sequence>MKPLLVGLAILASPGLAAQDSPDGNRMGIGLSAVAPVGTWGSSFATGFQAGLQIHFNRESRHLGRLRIDYLQSDTNHPVQVGVWGIWNGTAYVPTPQLADSRMEGYSVAYEWLPHLEGHSRSGLYGIFGMGGTLWNETRRNITTYPGTYTDSDLGFTLSAGAGWRFNPHAALEARFVNTDLSFNGHHRYGSTRSYLAFGTSLRF</sequence>
<protein>
    <recommendedName>
        <fullName evidence="3">Outer membrane protein beta-barrel domain-containing protein</fullName>
    </recommendedName>
</protein>
<organism evidence="4 5">
    <name type="scientific">Geothrix oryzae</name>
    <dbReference type="NCBI Taxonomy" id="2927975"/>
    <lineage>
        <taxon>Bacteria</taxon>
        <taxon>Pseudomonadati</taxon>
        <taxon>Acidobacteriota</taxon>
        <taxon>Holophagae</taxon>
        <taxon>Holophagales</taxon>
        <taxon>Holophagaceae</taxon>
        <taxon>Geothrix</taxon>
    </lineage>
</organism>
<gene>
    <name evidence="4" type="ORF">GETHOR_09300</name>
</gene>